<keyword evidence="4" id="KW-1185">Reference proteome</keyword>
<accession>A0A0B2D5B5</accession>
<protein>
    <submittedName>
        <fullName evidence="3">Peptidase inhibitor I78 family protein</fullName>
    </submittedName>
</protein>
<evidence type="ECO:0000256" key="1">
    <source>
        <dbReference type="SAM" id="SignalP"/>
    </source>
</evidence>
<dbReference type="AlphaFoldDB" id="A0A0B2D5B5"/>
<dbReference type="STRING" id="706570.PT85_15275"/>
<dbReference type="EMBL" id="FTMC01000025">
    <property type="protein sequence ID" value="SIR44692.1"/>
    <property type="molecule type" value="Genomic_DNA"/>
</dbReference>
<dbReference type="PANTHER" id="PTHR39600:SF1">
    <property type="entry name" value="PEPTIDASE INHIBITOR I78 FAMILY PROTEIN"/>
    <property type="match status" value="1"/>
</dbReference>
<name>A0A0B2D5B5_9PSED</name>
<dbReference type="InterPro" id="IPR021719">
    <property type="entry name" value="Prot_inh_I78"/>
</dbReference>
<dbReference type="Gene3D" id="3.30.10.10">
    <property type="entry name" value="Trypsin Inhibitor V, subunit A"/>
    <property type="match status" value="1"/>
</dbReference>
<dbReference type="Proteomes" id="UP000030980">
    <property type="component" value="Unassembled WGS sequence"/>
</dbReference>
<proteinExistence type="predicted"/>
<dbReference type="PROSITE" id="PS51257">
    <property type="entry name" value="PROKAR_LIPOPROTEIN"/>
    <property type="match status" value="1"/>
</dbReference>
<organism evidence="2 4">
    <name type="scientific">Pseudomonas flexibilis</name>
    <dbReference type="NCBI Taxonomy" id="706570"/>
    <lineage>
        <taxon>Bacteria</taxon>
        <taxon>Pseudomonadati</taxon>
        <taxon>Pseudomonadota</taxon>
        <taxon>Gammaproteobacteria</taxon>
        <taxon>Pseudomonadales</taxon>
        <taxon>Pseudomonadaceae</taxon>
        <taxon>Pseudomonas</taxon>
    </lineage>
</organism>
<dbReference type="Pfam" id="PF11720">
    <property type="entry name" value="Inhibitor_I78"/>
    <property type="match status" value="1"/>
</dbReference>
<accession>A0A0B3BT48</accession>
<gene>
    <name evidence="2" type="ORF">PT85_15275</name>
    <name evidence="3" type="ORF">SAMN05421672_12510</name>
</gene>
<dbReference type="Proteomes" id="UP000186079">
    <property type="component" value="Unassembled WGS sequence"/>
</dbReference>
<reference evidence="3 5" key="2">
    <citation type="submission" date="2017-01" db="EMBL/GenBank/DDBJ databases">
        <authorList>
            <person name="Mah S.A."/>
            <person name="Swanson W.J."/>
            <person name="Moy G.W."/>
            <person name="Vacquier V.D."/>
        </authorList>
    </citation>
    <scope>NUCLEOTIDE SEQUENCE [LARGE SCALE GENOMIC DNA]</scope>
    <source>
        <strain evidence="3 5">ATCC 29606</strain>
    </source>
</reference>
<reference evidence="2 4" key="1">
    <citation type="submission" date="2014-11" db="EMBL/GenBank/DDBJ databases">
        <title>Genome sequence of Pseudomonas tuomuerensis JCM 14085.</title>
        <authorList>
            <person name="Shin S.-K."/>
            <person name="Yi H."/>
        </authorList>
    </citation>
    <scope>NUCLEOTIDE SEQUENCE [LARGE SCALE GENOMIC DNA]</scope>
    <source>
        <strain evidence="2 4">JCM 14085</strain>
    </source>
</reference>
<feature type="signal peptide" evidence="1">
    <location>
        <begin position="1"/>
        <end position="22"/>
    </location>
</feature>
<dbReference type="EMBL" id="JTAK01000006">
    <property type="protein sequence ID" value="KHO63849.1"/>
    <property type="molecule type" value="Genomic_DNA"/>
</dbReference>
<dbReference type="RefSeq" id="WP_027588757.1">
    <property type="nucleotide sequence ID" value="NZ_FMUP01000004.1"/>
</dbReference>
<evidence type="ECO:0000313" key="5">
    <source>
        <dbReference type="Proteomes" id="UP000186079"/>
    </source>
</evidence>
<sequence>MQSRLLLTATLLALLAGCASQPAERPGAQACNATRLAHLVGRMPDEATLEKARQQANAERVRVVAPGMVVTLEYDAQRLTLYTDEQGRIKLISCG</sequence>
<feature type="chain" id="PRO_5015034469" evidence="1">
    <location>
        <begin position="23"/>
        <end position="95"/>
    </location>
</feature>
<evidence type="ECO:0000313" key="3">
    <source>
        <dbReference type="EMBL" id="SIR44692.1"/>
    </source>
</evidence>
<dbReference type="PATRIC" id="fig|706570.3.peg.3422"/>
<dbReference type="OrthoDB" id="7917348at2"/>
<evidence type="ECO:0000313" key="2">
    <source>
        <dbReference type="EMBL" id="KHO63849.1"/>
    </source>
</evidence>
<evidence type="ECO:0000313" key="4">
    <source>
        <dbReference type="Proteomes" id="UP000030980"/>
    </source>
</evidence>
<dbReference type="PANTHER" id="PTHR39600">
    <property type="entry name" value="PEPTIDASE INHIBITOR I78 FAMILY PROTEIN"/>
    <property type="match status" value="1"/>
</dbReference>
<keyword evidence="1" id="KW-0732">Signal</keyword>